<dbReference type="PANTHER" id="PTHR14972:SF3">
    <property type="entry name" value="GLUCOCORTICOID-INDUCED TRANSCRIPT 1 PROTEIN"/>
    <property type="match status" value="1"/>
</dbReference>
<evidence type="ECO:0000256" key="2">
    <source>
        <dbReference type="SAM" id="MobiDB-lite"/>
    </source>
</evidence>
<dbReference type="Proteomes" id="UP000823561">
    <property type="component" value="Chromosome 13"/>
</dbReference>
<feature type="region of interest" description="Disordered" evidence="2">
    <location>
        <begin position="73"/>
        <end position="181"/>
    </location>
</feature>
<dbReference type="Pfam" id="PF15388">
    <property type="entry name" value="FAM117"/>
    <property type="match status" value="1"/>
</dbReference>
<feature type="region of interest" description="Disordered" evidence="2">
    <location>
        <begin position="210"/>
        <end position="248"/>
    </location>
</feature>
<evidence type="ECO:0000256" key="1">
    <source>
        <dbReference type="ARBA" id="ARBA00022553"/>
    </source>
</evidence>
<dbReference type="InterPro" id="IPR026642">
    <property type="entry name" value="Glcci1/FAM117"/>
</dbReference>
<reference evidence="3" key="1">
    <citation type="submission" date="2020-10" db="EMBL/GenBank/DDBJ databases">
        <title>Chromosome-scale genome assembly of the Allis shad, Alosa alosa.</title>
        <authorList>
            <person name="Margot Z."/>
            <person name="Christophe K."/>
            <person name="Cabau C."/>
            <person name="Louis A."/>
            <person name="Berthelot C."/>
            <person name="Parey E."/>
            <person name="Roest Crollius H."/>
            <person name="Montfort J."/>
            <person name="Robinson-Rechavi M."/>
            <person name="Bucao C."/>
            <person name="Bouchez O."/>
            <person name="Gislard M."/>
            <person name="Lluch J."/>
            <person name="Milhes M."/>
            <person name="Lampietro C."/>
            <person name="Lopez Roques C."/>
            <person name="Donnadieu C."/>
            <person name="Braasch I."/>
            <person name="Desvignes T."/>
            <person name="Postlethwait J."/>
            <person name="Bobe J."/>
            <person name="Guiguen Y."/>
        </authorList>
    </citation>
    <scope>NUCLEOTIDE SEQUENCE</scope>
    <source>
        <strain evidence="3">M-15738</strain>
        <tissue evidence="3">Blood</tissue>
    </source>
</reference>
<evidence type="ECO:0008006" key="5">
    <source>
        <dbReference type="Google" id="ProtNLM"/>
    </source>
</evidence>
<feature type="compositionally biased region" description="Polar residues" evidence="2">
    <location>
        <begin position="160"/>
        <end position="174"/>
    </location>
</feature>
<evidence type="ECO:0000313" key="3">
    <source>
        <dbReference type="EMBL" id="KAG5271573.1"/>
    </source>
</evidence>
<keyword evidence="1" id="KW-0597">Phosphoprotein</keyword>
<dbReference type="GO" id="GO:0005737">
    <property type="term" value="C:cytoplasm"/>
    <property type="evidence" value="ECO:0007669"/>
    <property type="project" value="TreeGrafter"/>
</dbReference>
<accession>A0AAV6G954</accession>
<keyword evidence="4" id="KW-1185">Reference proteome</keyword>
<feature type="region of interest" description="Disordered" evidence="2">
    <location>
        <begin position="369"/>
        <end position="412"/>
    </location>
</feature>
<dbReference type="GO" id="GO:0072015">
    <property type="term" value="P:podocyte development"/>
    <property type="evidence" value="ECO:0007669"/>
    <property type="project" value="TreeGrafter"/>
</dbReference>
<feature type="region of interest" description="Disordered" evidence="2">
    <location>
        <begin position="324"/>
        <end position="348"/>
    </location>
</feature>
<gene>
    <name evidence="3" type="ORF">AALO_G00181560</name>
</gene>
<comment type="caution">
    <text evidence="3">The sequence shown here is derived from an EMBL/GenBank/DDBJ whole genome shotgun (WGS) entry which is preliminary data.</text>
</comment>
<proteinExistence type="predicted"/>
<organism evidence="3 4">
    <name type="scientific">Alosa alosa</name>
    <name type="common">allis shad</name>
    <dbReference type="NCBI Taxonomy" id="278164"/>
    <lineage>
        <taxon>Eukaryota</taxon>
        <taxon>Metazoa</taxon>
        <taxon>Chordata</taxon>
        <taxon>Craniata</taxon>
        <taxon>Vertebrata</taxon>
        <taxon>Euteleostomi</taxon>
        <taxon>Actinopterygii</taxon>
        <taxon>Neopterygii</taxon>
        <taxon>Teleostei</taxon>
        <taxon>Clupei</taxon>
        <taxon>Clupeiformes</taxon>
        <taxon>Clupeoidei</taxon>
        <taxon>Clupeidae</taxon>
        <taxon>Alosa</taxon>
    </lineage>
</organism>
<sequence length="503" mass="53578">MSAASDTSCHFQQQRLRLGSAGSPGLSNNSSRLQPIRAIVPYQLLRGGQQSPPRSSSVCAGSNVGPALCLSSSPPCQLQLPSSHGGNNGTVDQRLPGMQRLSPESRSSPERSLNSTHRAEKSTQQPTRGSAAIRRTSSLDTVTVAGPYLTGQWPRDQHTPDPSWTTDKATQTSGLWGEDKGDLGCVHQRSASWGNADHLREQIAKLRQQLKKQGIRPCREKEREKEKDQGPSIRGTLAQGSVAPARGEEVKEGVCRVSGVFDDVLCLLPGPTSTKAPAPSTASKPLACRAPSYTEGINHELENVFINDQWEREDLTLLEVQDGRRAPFPPHLHGSSSSSSHGGGGSRRSADALAVSSCCSSPWCCHSPSASPTGPPDSQASSPWLLEDQDKDSGSGSPLPKYATSPKPNNSFMFKREPPEGCEKVKVFEETVSSGFPLFSCPDKNKVNFIPTGSAFCPVKMPCPVLLPPRSAVVAVGFHMANRVPGATPSSGDRALPSGPGTR</sequence>
<name>A0AAV6G954_9TELE</name>
<feature type="region of interest" description="Disordered" evidence="2">
    <location>
        <begin position="483"/>
        <end position="503"/>
    </location>
</feature>
<dbReference type="AlphaFoldDB" id="A0AAV6G954"/>
<dbReference type="PANTHER" id="PTHR14972">
    <property type="entry name" value="AGAP011572-PA"/>
    <property type="match status" value="1"/>
</dbReference>
<feature type="compositionally biased region" description="Low complexity" evidence="2">
    <location>
        <begin position="100"/>
        <end position="113"/>
    </location>
</feature>
<evidence type="ECO:0000313" key="4">
    <source>
        <dbReference type="Proteomes" id="UP000823561"/>
    </source>
</evidence>
<protein>
    <recommendedName>
        <fullName evidence="5">Glucocorticoid-induced transcript 1 protein-like</fullName>
    </recommendedName>
</protein>
<feature type="compositionally biased region" description="Low complexity" evidence="2">
    <location>
        <begin position="73"/>
        <end position="83"/>
    </location>
</feature>
<dbReference type="EMBL" id="JADWDJ010000013">
    <property type="protein sequence ID" value="KAG5271573.1"/>
    <property type="molecule type" value="Genomic_DNA"/>
</dbReference>
<feature type="compositionally biased region" description="Basic and acidic residues" evidence="2">
    <location>
        <begin position="217"/>
        <end position="229"/>
    </location>
</feature>